<reference evidence="1" key="1">
    <citation type="submission" date="2021-01" db="EMBL/GenBank/DDBJ databases">
        <title>Genomic Encyclopedia of Type Strains, Phase IV (KMG-IV): sequencing the most valuable type-strain genomes for metagenomic binning, comparative biology and taxonomic classification.</title>
        <authorList>
            <person name="Goeker M."/>
        </authorList>
    </citation>
    <scope>NUCLEOTIDE SEQUENCE</scope>
    <source>
        <strain evidence="1">DSM 25523</strain>
    </source>
</reference>
<sequence>MKERNILAGFRTMESAEQAAKQLQQAGFKTVQVSHIGEYPGGGLDQLTNPITGEIPSLGSLSLDADFPSGRNASILAAADPDASGLSDGGQDSVGPSFLLTAVVPENRSEEASQILRSCGGQF</sequence>
<dbReference type="AlphaFoldDB" id="A0A939BQM5"/>
<evidence type="ECO:0000313" key="2">
    <source>
        <dbReference type="Proteomes" id="UP000717624"/>
    </source>
</evidence>
<organism evidence="1 2">
    <name type="scientific">Brevibacillus fulvus</name>
    <dbReference type="NCBI Taxonomy" id="1125967"/>
    <lineage>
        <taxon>Bacteria</taxon>
        <taxon>Bacillati</taxon>
        <taxon>Bacillota</taxon>
        <taxon>Bacilli</taxon>
        <taxon>Bacillales</taxon>
        <taxon>Paenibacillaceae</taxon>
        <taxon>Brevibacillus</taxon>
    </lineage>
</organism>
<protein>
    <submittedName>
        <fullName evidence="1">Uncharacterized protein</fullName>
    </submittedName>
</protein>
<comment type="caution">
    <text evidence="1">The sequence shown here is derived from an EMBL/GenBank/DDBJ whole genome shotgun (WGS) entry which is preliminary data.</text>
</comment>
<accession>A0A939BQM5</accession>
<dbReference type="Proteomes" id="UP000717624">
    <property type="component" value="Unassembled WGS sequence"/>
</dbReference>
<evidence type="ECO:0000313" key="1">
    <source>
        <dbReference type="EMBL" id="MBM7591795.1"/>
    </source>
</evidence>
<proteinExistence type="predicted"/>
<gene>
    <name evidence="1" type="ORF">JOD01_003447</name>
</gene>
<dbReference type="RefSeq" id="WP_204519481.1">
    <property type="nucleotide sequence ID" value="NZ_BAABIN010000036.1"/>
</dbReference>
<keyword evidence="2" id="KW-1185">Reference proteome</keyword>
<name>A0A939BQM5_9BACL</name>
<dbReference type="EMBL" id="JAFBEB010000015">
    <property type="protein sequence ID" value="MBM7591795.1"/>
    <property type="molecule type" value="Genomic_DNA"/>
</dbReference>